<evidence type="ECO:0008006" key="3">
    <source>
        <dbReference type="Google" id="ProtNLM"/>
    </source>
</evidence>
<comment type="caution">
    <text evidence="2">The sequence shown here is derived from an EMBL/GenBank/DDBJ whole genome shotgun (WGS) entry which is preliminary data.</text>
</comment>
<dbReference type="AlphaFoldDB" id="A0A2A4JZ78"/>
<accession>A0A2A4JZ78</accession>
<dbReference type="InterPro" id="IPR036084">
    <property type="entry name" value="Ser_inhib-like_sf"/>
</dbReference>
<organism evidence="2">
    <name type="scientific">Heliothis virescens</name>
    <name type="common">Tobacco budworm moth</name>
    <dbReference type="NCBI Taxonomy" id="7102"/>
    <lineage>
        <taxon>Eukaryota</taxon>
        <taxon>Metazoa</taxon>
        <taxon>Ecdysozoa</taxon>
        <taxon>Arthropoda</taxon>
        <taxon>Hexapoda</taxon>
        <taxon>Insecta</taxon>
        <taxon>Pterygota</taxon>
        <taxon>Neoptera</taxon>
        <taxon>Endopterygota</taxon>
        <taxon>Lepidoptera</taxon>
        <taxon>Glossata</taxon>
        <taxon>Ditrysia</taxon>
        <taxon>Noctuoidea</taxon>
        <taxon>Noctuidae</taxon>
        <taxon>Heliothinae</taxon>
        <taxon>Heliothis</taxon>
    </lineage>
</organism>
<feature type="chain" id="PRO_5012810981" description="TIL domain-containing protein" evidence="1">
    <location>
        <begin position="19"/>
        <end position="76"/>
    </location>
</feature>
<evidence type="ECO:0000256" key="1">
    <source>
        <dbReference type="SAM" id="SignalP"/>
    </source>
</evidence>
<dbReference type="SUPFAM" id="SSF57567">
    <property type="entry name" value="Serine protease inhibitors"/>
    <property type="match status" value="1"/>
</dbReference>
<reference evidence="2" key="1">
    <citation type="submission" date="2017-09" db="EMBL/GenBank/DDBJ databases">
        <title>Contemporary evolution of a Lepidopteran species, Heliothis virescens, in response to modern agricultural practices.</title>
        <authorList>
            <person name="Fritz M.L."/>
            <person name="Deyonke A.M."/>
            <person name="Papanicolaou A."/>
            <person name="Micinski S."/>
            <person name="Westbrook J."/>
            <person name="Gould F."/>
        </authorList>
    </citation>
    <scope>NUCLEOTIDE SEQUENCE [LARGE SCALE GENOMIC DNA]</scope>
    <source>
        <strain evidence="2">HvINT-</strain>
        <tissue evidence="2">Whole body</tissue>
    </source>
</reference>
<keyword evidence="1" id="KW-0732">Signal</keyword>
<name>A0A2A4JZ78_HELVI</name>
<proteinExistence type="predicted"/>
<dbReference type="EMBL" id="NWSH01000333">
    <property type="protein sequence ID" value="PCG77321.1"/>
    <property type="molecule type" value="Genomic_DNA"/>
</dbReference>
<gene>
    <name evidence="2" type="ORF">B5V51_7549</name>
</gene>
<evidence type="ECO:0000313" key="2">
    <source>
        <dbReference type="EMBL" id="PCG77321.1"/>
    </source>
</evidence>
<protein>
    <recommendedName>
        <fullName evidence="3">TIL domain-containing protein</fullName>
    </recommendedName>
</protein>
<feature type="signal peptide" evidence="1">
    <location>
        <begin position="1"/>
        <end position="18"/>
    </location>
</feature>
<sequence length="76" mass="8454">MKFWTILFCFVLFTMTLAIPNCPEGEYYPGPDCSIEPSCKKLASATAHGKHACETCWCKPGTLRNLDDNTCVKSCD</sequence>